<evidence type="ECO:0000313" key="2">
    <source>
        <dbReference type="Proteomes" id="UP001209076"/>
    </source>
</evidence>
<sequence length="122" mass="14464">MNLNVFNKMRIKKGTIGRHFYAPESYINMVKDQDIIDFEGDNPTFYHLFVASQQDFIERITPIMETMNTDTRLWVSYPKKLRYESYDINRDTLFELGTEYGIKPYANVALNEEWSCVGMKLK</sequence>
<dbReference type="Proteomes" id="UP001209076">
    <property type="component" value="Unassembled WGS sequence"/>
</dbReference>
<comment type="caution">
    <text evidence="1">The sequence shown here is derived from an EMBL/GenBank/DDBJ whole genome shotgun (WGS) entry which is preliminary data.</text>
</comment>
<evidence type="ECO:0000313" key="1">
    <source>
        <dbReference type="EMBL" id="MCU0104876.1"/>
    </source>
</evidence>
<keyword evidence="2" id="KW-1185">Reference proteome</keyword>
<dbReference type="RefSeq" id="WP_262096130.1">
    <property type="nucleotide sequence ID" value="NZ_JAOEGN010000006.1"/>
</dbReference>
<organism evidence="1 2">
    <name type="scientific">Paracholeplasma vituli</name>
    <dbReference type="NCBI Taxonomy" id="69473"/>
    <lineage>
        <taxon>Bacteria</taxon>
        <taxon>Bacillati</taxon>
        <taxon>Mycoplasmatota</taxon>
        <taxon>Mollicutes</taxon>
        <taxon>Acholeplasmatales</taxon>
        <taxon>Acholeplasmataceae</taxon>
        <taxon>Paracholeplasma</taxon>
    </lineage>
</organism>
<name>A0ABT2PV98_9MOLU</name>
<dbReference type="EMBL" id="JAOEGN010000006">
    <property type="protein sequence ID" value="MCU0104876.1"/>
    <property type="molecule type" value="Genomic_DNA"/>
</dbReference>
<accession>A0ABT2PV98</accession>
<protein>
    <submittedName>
        <fullName evidence="1">Uncharacterized protein</fullName>
    </submittedName>
</protein>
<proteinExistence type="predicted"/>
<reference evidence="2" key="1">
    <citation type="submission" date="2023-07" db="EMBL/GenBank/DDBJ databases">
        <title>Novel Mycoplasma species identified in domestic and wild animals.</title>
        <authorList>
            <person name="Volokhov D.V."/>
            <person name="Furtak V.A."/>
            <person name="Zagorodnyaya T.A."/>
        </authorList>
    </citation>
    <scope>NUCLEOTIDE SEQUENCE [LARGE SCALE GENOMIC DNA]</scope>
    <source>
        <strain evidence="2">92-19</strain>
    </source>
</reference>
<gene>
    <name evidence="1" type="ORF">N7603_04320</name>
</gene>